<dbReference type="SUPFAM" id="SSF46689">
    <property type="entry name" value="Homeodomain-like"/>
    <property type="match status" value="2"/>
</dbReference>
<evidence type="ECO:0000256" key="2">
    <source>
        <dbReference type="ARBA" id="ARBA00023125"/>
    </source>
</evidence>
<keyword evidence="3" id="KW-0804">Transcription</keyword>
<dbReference type="PANTHER" id="PTHR47504">
    <property type="entry name" value="RIGHT ORIGIN-BINDING PROTEIN"/>
    <property type="match status" value="1"/>
</dbReference>
<dbReference type="InterPro" id="IPR018062">
    <property type="entry name" value="HTH_AraC-typ_CS"/>
</dbReference>
<dbReference type="SUPFAM" id="SSF55136">
    <property type="entry name" value="Probable bacterial effector-binding domain"/>
    <property type="match status" value="1"/>
</dbReference>
<dbReference type="Pfam" id="PF12833">
    <property type="entry name" value="HTH_18"/>
    <property type="match status" value="1"/>
</dbReference>
<accession>A0A8J4H7P0</accession>
<dbReference type="InterPro" id="IPR010499">
    <property type="entry name" value="AraC_E-bd"/>
</dbReference>
<reference evidence="5" key="1">
    <citation type="submission" date="2021-04" db="EMBL/GenBank/DDBJ databases">
        <title>Draft genome sequence of Xylanibacillus composti strain K13.</title>
        <authorList>
            <person name="Uke A."/>
            <person name="Chhe C."/>
            <person name="Baramee S."/>
            <person name="Kosugi A."/>
        </authorList>
    </citation>
    <scope>NUCLEOTIDE SEQUENCE</scope>
    <source>
        <strain evidence="5">K13</strain>
    </source>
</reference>
<name>A0A8J4H7P0_9BACL</name>
<evidence type="ECO:0000313" key="5">
    <source>
        <dbReference type="EMBL" id="GIQ71531.1"/>
    </source>
</evidence>
<gene>
    <name evidence="5" type="primary">ydeE_2</name>
    <name evidence="5" type="ORF">XYCOK13_43550</name>
</gene>
<dbReference type="InterPro" id="IPR029442">
    <property type="entry name" value="GyrI-like"/>
</dbReference>
<dbReference type="RefSeq" id="WP_213414326.1">
    <property type="nucleotide sequence ID" value="NZ_BOVK01000105.1"/>
</dbReference>
<dbReference type="SMART" id="SM00342">
    <property type="entry name" value="HTH_ARAC"/>
    <property type="match status" value="1"/>
</dbReference>
<keyword evidence="1" id="KW-0805">Transcription regulation</keyword>
<protein>
    <submittedName>
        <fullName evidence="5">Putative HTH-type transcriptional regulator YdeE</fullName>
    </submittedName>
</protein>
<dbReference type="GO" id="GO:0003700">
    <property type="term" value="F:DNA-binding transcription factor activity"/>
    <property type="evidence" value="ECO:0007669"/>
    <property type="project" value="InterPro"/>
</dbReference>
<dbReference type="GO" id="GO:0043565">
    <property type="term" value="F:sequence-specific DNA binding"/>
    <property type="evidence" value="ECO:0007669"/>
    <property type="project" value="InterPro"/>
</dbReference>
<dbReference type="Proteomes" id="UP000677918">
    <property type="component" value="Unassembled WGS sequence"/>
</dbReference>
<dbReference type="SMART" id="SM00871">
    <property type="entry name" value="AraC_E_bind"/>
    <property type="match status" value="1"/>
</dbReference>
<dbReference type="PANTHER" id="PTHR47504:SF5">
    <property type="entry name" value="RIGHT ORIGIN-BINDING PROTEIN"/>
    <property type="match status" value="1"/>
</dbReference>
<dbReference type="Gene3D" id="3.20.80.10">
    <property type="entry name" value="Regulatory factor, effector binding domain"/>
    <property type="match status" value="1"/>
</dbReference>
<evidence type="ECO:0000313" key="6">
    <source>
        <dbReference type="Proteomes" id="UP000677918"/>
    </source>
</evidence>
<dbReference type="InterPro" id="IPR011256">
    <property type="entry name" value="Reg_factor_effector_dom_sf"/>
</dbReference>
<feature type="domain" description="HTH araC/xylS-type" evidence="4">
    <location>
        <begin position="8"/>
        <end position="106"/>
    </location>
</feature>
<dbReference type="Pfam" id="PF06445">
    <property type="entry name" value="GyrI-like"/>
    <property type="match status" value="1"/>
</dbReference>
<evidence type="ECO:0000256" key="3">
    <source>
        <dbReference type="ARBA" id="ARBA00023163"/>
    </source>
</evidence>
<dbReference type="AlphaFoldDB" id="A0A8J4H7P0"/>
<dbReference type="InterPro" id="IPR050959">
    <property type="entry name" value="MarA-like"/>
</dbReference>
<proteinExistence type="predicted"/>
<dbReference type="EMBL" id="BOVK01000105">
    <property type="protein sequence ID" value="GIQ71531.1"/>
    <property type="molecule type" value="Genomic_DNA"/>
</dbReference>
<dbReference type="PROSITE" id="PS01124">
    <property type="entry name" value="HTH_ARAC_FAMILY_2"/>
    <property type="match status" value="1"/>
</dbReference>
<dbReference type="InterPro" id="IPR018060">
    <property type="entry name" value="HTH_AraC"/>
</dbReference>
<organism evidence="5 6">
    <name type="scientific">Xylanibacillus composti</name>
    <dbReference type="NCBI Taxonomy" id="1572762"/>
    <lineage>
        <taxon>Bacteria</taxon>
        <taxon>Bacillati</taxon>
        <taxon>Bacillota</taxon>
        <taxon>Bacilli</taxon>
        <taxon>Bacillales</taxon>
        <taxon>Paenibacillaceae</taxon>
        <taxon>Xylanibacillus</taxon>
    </lineage>
</organism>
<dbReference type="Gene3D" id="1.10.10.60">
    <property type="entry name" value="Homeodomain-like"/>
    <property type="match status" value="2"/>
</dbReference>
<sequence>MDVLDRMNAAISYIEDHLDAEIDYAEAARAACFSEHHFKRMFSFLAGVSLTEYVRRRRLTLAAFDLLEHDMKVIDAAVKYGYNSPDAFSRAFQLLHGIAPSSVRNAGVSLKAYPRITFQISIKGDAEMNYRIVEKEAFTVVGKKETVAAHAAFHPRMWEQIEAIEESLKPYDNTLFPGTLHLSLTNDNGDIDYYIAVATSKPCPETFDRLNIPGQLWAVFQVEGEMPEALLTTWEQVYTEWFPTSNYELAEAPEMVRGHAANHEIWIPVKKRK</sequence>
<dbReference type="InterPro" id="IPR009057">
    <property type="entry name" value="Homeodomain-like_sf"/>
</dbReference>
<comment type="caution">
    <text evidence="5">The sequence shown here is derived from an EMBL/GenBank/DDBJ whole genome shotgun (WGS) entry which is preliminary data.</text>
</comment>
<evidence type="ECO:0000256" key="1">
    <source>
        <dbReference type="ARBA" id="ARBA00023015"/>
    </source>
</evidence>
<keyword evidence="2" id="KW-0238">DNA-binding</keyword>
<keyword evidence="6" id="KW-1185">Reference proteome</keyword>
<evidence type="ECO:0000259" key="4">
    <source>
        <dbReference type="PROSITE" id="PS01124"/>
    </source>
</evidence>
<dbReference type="PROSITE" id="PS00041">
    <property type="entry name" value="HTH_ARAC_FAMILY_1"/>
    <property type="match status" value="1"/>
</dbReference>